<dbReference type="Proteomes" id="UP001209922">
    <property type="component" value="Unassembled WGS sequence"/>
</dbReference>
<sequence length="503" mass="54641">MSPELINALALCRNLPSPPGIALRVIELAQDPEADLATAAEVIAMDMALSARMLRIANSPLYASRRRINNLGQALTMLGLNATLQLALGFSIAQGLQGQGDGRAADMSGRIWHRSVLAALSARLLGQASGVRKAEELMLAGLLQDIGILALIQAQPDAYPSLLRQADSNPALLALEQRYLGITHADAGAAVAREWNLPHYLVEAIAASEPPAAPQEPFQACVALSGCVADIWLADDTDAAREQALQQVHARLQLDSTQFDQVLAQIGELLPDIGALFEVQILSPARVTDLIEHARELATLRNLREQQDAALAHQRADESESRANRLAELAHRDALTGVLNRRQLEAVLEQEFSRATRHDWPLSVAFIDLDDFKKINDIHGHLIGDQVLRAFAGKLQELLRGTDTVARFGGEEFIVLFPNTPEAVALEVIRRLLATISATPMAEVDGNRLHVTFSAGVAAHGGYERFADVQELLKAADDVLYRSKSLGRNRVIARAPQREPTQC</sequence>
<evidence type="ECO:0000259" key="4">
    <source>
        <dbReference type="PROSITE" id="PS51833"/>
    </source>
</evidence>
<proteinExistence type="predicted"/>
<dbReference type="Pfam" id="PF08668">
    <property type="entry name" value="HDOD"/>
    <property type="match status" value="1"/>
</dbReference>
<dbReference type="PROSITE" id="PS51833">
    <property type="entry name" value="HDOD"/>
    <property type="match status" value="1"/>
</dbReference>
<dbReference type="EMBL" id="JAPCHY010000004">
    <property type="protein sequence ID" value="MCW4472337.1"/>
    <property type="molecule type" value="Genomic_DNA"/>
</dbReference>
<feature type="domain" description="GGDEF" evidence="3">
    <location>
        <begin position="360"/>
        <end position="496"/>
    </location>
</feature>
<dbReference type="SUPFAM" id="SSF55073">
    <property type="entry name" value="Nucleotide cyclase"/>
    <property type="match status" value="1"/>
</dbReference>
<dbReference type="InterPro" id="IPR013976">
    <property type="entry name" value="HDOD"/>
</dbReference>
<dbReference type="Pfam" id="PF00990">
    <property type="entry name" value="GGDEF"/>
    <property type="match status" value="1"/>
</dbReference>
<evidence type="ECO:0000256" key="1">
    <source>
        <dbReference type="ARBA" id="ARBA00012528"/>
    </source>
</evidence>
<evidence type="ECO:0000256" key="2">
    <source>
        <dbReference type="ARBA" id="ARBA00034247"/>
    </source>
</evidence>
<evidence type="ECO:0000259" key="3">
    <source>
        <dbReference type="PROSITE" id="PS50887"/>
    </source>
</evidence>
<keyword evidence="6" id="KW-1185">Reference proteome</keyword>
<evidence type="ECO:0000313" key="5">
    <source>
        <dbReference type="EMBL" id="MCW4472337.1"/>
    </source>
</evidence>
<dbReference type="NCBIfam" id="TIGR00254">
    <property type="entry name" value="GGDEF"/>
    <property type="match status" value="1"/>
</dbReference>
<dbReference type="InterPro" id="IPR043128">
    <property type="entry name" value="Rev_trsase/Diguanyl_cyclase"/>
</dbReference>
<gene>
    <name evidence="5" type="ORF">OK345_07450</name>
</gene>
<dbReference type="InterPro" id="IPR000160">
    <property type="entry name" value="GGDEF_dom"/>
</dbReference>
<dbReference type="SMART" id="SM00267">
    <property type="entry name" value="GGDEF"/>
    <property type="match status" value="1"/>
</dbReference>
<dbReference type="CDD" id="cd01949">
    <property type="entry name" value="GGDEF"/>
    <property type="match status" value="1"/>
</dbReference>
<comment type="caution">
    <text evidence="5">The sequence shown here is derived from an EMBL/GenBank/DDBJ whole genome shotgun (WGS) entry which is preliminary data.</text>
</comment>
<dbReference type="PANTHER" id="PTHR45138:SF9">
    <property type="entry name" value="DIGUANYLATE CYCLASE DGCM-RELATED"/>
    <property type="match status" value="1"/>
</dbReference>
<reference evidence="5 6" key="1">
    <citation type="submission" date="2022-10" db="EMBL/GenBank/DDBJ databases">
        <title>Xanthomonas sp. H13-6.</title>
        <authorList>
            <person name="Liu X."/>
            <person name="Deng Z."/>
            <person name="Jiang Y."/>
            <person name="Yu T."/>
            <person name="Ai J."/>
        </authorList>
    </citation>
    <scope>NUCLEOTIDE SEQUENCE [LARGE SCALE GENOMIC DNA]</scope>
    <source>
        <strain evidence="5 6">H13-6</strain>
    </source>
</reference>
<dbReference type="Gene3D" id="1.10.3210.10">
    <property type="entry name" value="Hypothetical protein af1432"/>
    <property type="match status" value="1"/>
</dbReference>
<dbReference type="EC" id="2.7.7.65" evidence="1"/>
<evidence type="ECO:0000313" key="6">
    <source>
        <dbReference type="Proteomes" id="UP001209922"/>
    </source>
</evidence>
<name>A0ABT3JV10_9XANT</name>
<dbReference type="RefSeq" id="WP_265127286.1">
    <property type="nucleotide sequence ID" value="NZ_JAPCHY010000004.1"/>
</dbReference>
<organism evidence="5 6">
    <name type="scientific">Xanthomonas chitinilytica</name>
    <dbReference type="NCBI Taxonomy" id="2989819"/>
    <lineage>
        <taxon>Bacteria</taxon>
        <taxon>Pseudomonadati</taxon>
        <taxon>Pseudomonadota</taxon>
        <taxon>Gammaproteobacteria</taxon>
        <taxon>Lysobacterales</taxon>
        <taxon>Lysobacteraceae</taxon>
        <taxon>Xanthomonas</taxon>
    </lineage>
</organism>
<dbReference type="InterPro" id="IPR029787">
    <property type="entry name" value="Nucleotide_cyclase"/>
</dbReference>
<feature type="domain" description="HDOD" evidence="4">
    <location>
        <begin position="15"/>
        <end position="211"/>
    </location>
</feature>
<accession>A0ABT3JV10</accession>
<dbReference type="Gene3D" id="3.30.70.270">
    <property type="match status" value="1"/>
</dbReference>
<protein>
    <recommendedName>
        <fullName evidence="1">diguanylate cyclase</fullName>
        <ecNumber evidence="1">2.7.7.65</ecNumber>
    </recommendedName>
</protein>
<dbReference type="SUPFAM" id="SSF109604">
    <property type="entry name" value="HD-domain/PDEase-like"/>
    <property type="match status" value="1"/>
</dbReference>
<dbReference type="InterPro" id="IPR050469">
    <property type="entry name" value="Diguanylate_Cyclase"/>
</dbReference>
<dbReference type="PANTHER" id="PTHR45138">
    <property type="entry name" value="REGULATORY COMPONENTS OF SENSORY TRANSDUCTION SYSTEM"/>
    <property type="match status" value="1"/>
</dbReference>
<comment type="catalytic activity">
    <reaction evidence="2">
        <text>2 GTP = 3',3'-c-di-GMP + 2 diphosphate</text>
        <dbReference type="Rhea" id="RHEA:24898"/>
        <dbReference type="ChEBI" id="CHEBI:33019"/>
        <dbReference type="ChEBI" id="CHEBI:37565"/>
        <dbReference type="ChEBI" id="CHEBI:58805"/>
        <dbReference type="EC" id="2.7.7.65"/>
    </reaction>
</comment>
<dbReference type="PROSITE" id="PS50887">
    <property type="entry name" value="GGDEF"/>
    <property type="match status" value="1"/>
</dbReference>